<keyword evidence="2" id="KW-1185">Reference proteome</keyword>
<reference evidence="1 2" key="1">
    <citation type="submission" date="2018-04" db="EMBL/GenBank/DDBJ databases">
        <title>Novel Campyloabacter and Helicobacter Species and Strains.</title>
        <authorList>
            <person name="Mannion A.J."/>
            <person name="Shen Z."/>
            <person name="Fox J.G."/>
        </authorList>
    </citation>
    <scope>NUCLEOTIDE SEQUENCE [LARGE SCALE GENOMIC DNA]</scope>
    <source>
        <strain evidence="1 2">ATCC 700242</strain>
    </source>
</reference>
<dbReference type="EMBL" id="NXLU01000001">
    <property type="protein sequence ID" value="RDU70097.1"/>
    <property type="molecule type" value="Genomic_DNA"/>
</dbReference>
<accession>A0A3D8IXU9</accession>
<name>A0A3D8IXU9_9HELI</name>
<gene>
    <name evidence="1" type="ORF">CQA62_01405</name>
</gene>
<dbReference type="AlphaFoldDB" id="A0A3D8IXU9"/>
<organism evidence="1 2">
    <name type="scientific">Helicobacter cholecystus</name>
    <dbReference type="NCBI Taxonomy" id="45498"/>
    <lineage>
        <taxon>Bacteria</taxon>
        <taxon>Pseudomonadati</taxon>
        <taxon>Campylobacterota</taxon>
        <taxon>Epsilonproteobacteria</taxon>
        <taxon>Campylobacterales</taxon>
        <taxon>Helicobacteraceae</taxon>
        <taxon>Helicobacter</taxon>
    </lineage>
</organism>
<dbReference type="OrthoDB" id="5338390at2"/>
<comment type="caution">
    <text evidence="1">The sequence shown here is derived from an EMBL/GenBank/DDBJ whole genome shotgun (WGS) entry which is preliminary data.</text>
</comment>
<evidence type="ECO:0000313" key="2">
    <source>
        <dbReference type="Proteomes" id="UP000257067"/>
    </source>
</evidence>
<dbReference type="RefSeq" id="WP_104723996.1">
    <property type="nucleotide sequence ID" value="NZ_FZNE01000002.1"/>
</dbReference>
<sequence length="332" mass="37740">MRVNEIVEIFHGNLLNNPPLSIFENVTTNLAKVQRGSLFIATTPKSAKEAIALGAYGIVFEDGDMPMIDNEVAWIRVDLLQDAITRFIRFHLLMRNISLLYLSNIEFDIAKEIIDDESTCILEGGYGDLLEVIQRENLKNLILKNSTLLELSLENIPIHRPENIPFRVISCTLFDSKIYFNSQRNTLSLPSIFLNELAAVITMCQAQNIHISLEKFQSIPHLKPNFVDSKNHLCKYGQTGRVIIAEEDLNAFKEYSGYILANAKWAKIALFIPQAYYEIFSTVATCYAYNSPQNLLKELQRPYNFAIILGVNDDFLLQNLQPQPQSGSLFDD</sequence>
<dbReference type="Proteomes" id="UP000257067">
    <property type="component" value="Unassembled WGS sequence"/>
</dbReference>
<protein>
    <submittedName>
        <fullName evidence="1">Uncharacterized protein</fullName>
    </submittedName>
</protein>
<proteinExistence type="predicted"/>
<evidence type="ECO:0000313" key="1">
    <source>
        <dbReference type="EMBL" id="RDU70097.1"/>
    </source>
</evidence>